<dbReference type="Pfam" id="PF23235">
    <property type="entry name" value="WHD_3rd_Lhr"/>
    <property type="match status" value="1"/>
</dbReference>
<dbReference type="Gene3D" id="3.40.50.300">
    <property type="entry name" value="P-loop containing nucleotide triphosphate hydrolases"/>
    <property type="match status" value="2"/>
</dbReference>
<dbReference type="InterPro" id="IPR045628">
    <property type="entry name" value="Lhr_WH_dom"/>
</dbReference>
<evidence type="ECO:0000256" key="9">
    <source>
        <dbReference type="SAM" id="MobiDB-lite"/>
    </source>
</evidence>
<reference evidence="12" key="1">
    <citation type="submission" date="2021-12" db="EMBL/GenBank/DDBJ databases">
        <title>Discovery of the Pendulisporaceae a myxobacterial family with distinct sporulation behavior and unique specialized metabolism.</title>
        <authorList>
            <person name="Garcia R."/>
            <person name="Popoff A."/>
            <person name="Bader C.D."/>
            <person name="Loehr J."/>
            <person name="Walesch S."/>
            <person name="Walt C."/>
            <person name="Boldt J."/>
            <person name="Bunk B."/>
            <person name="Haeckl F.J.F.P.J."/>
            <person name="Gunesch A.P."/>
            <person name="Birkelbach J."/>
            <person name="Nuebel U."/>
            <person name="Pietschmann T."/>
            <person name="Bach T."/>
            <person name="Mueller R."/>
        </authorList>
    </citation>
    <scope>NUCLEOTIDE SEQUENCE</scope>
    <source>
        <strain evidence="12">MSr11367</strain>
    </source>
</reference>
<dbReference type="PANTHER" id="PTHR47962">
    <property type="entry name" value="ATP-DEPENDENT HELICASE LHR-RELATED-RELATED"/>
    <property type="match status" value="1"/>
</dbReference>
<accession>A0ABZ2LA59</accession>
<feature type="domain" description="Helicase ATP-binding" evidence="10">
    <location>
        <begin position="45"/>
        <end position="262"/>
    </location>
</feature>
<protein>
    <submittedName>
        <fullName evidence="12">DEAD/DEAH box helicase</fullName>
    </submittedName>
</protein>
<dbReference type="PANTHER" id="PTHR47962:SF5">
    <property type="entry name" value="ATP-DEPENDENT HELICASE LHR-RELATED"/>
    <property type="match status" value="1"/>
</dbReference>
<name>A0ABZ2LA59_9BACT</name>
<dbReference type="Pfam" id="PF23234">
    <property type="entry name" value="WHD_4th_Lhr"/>
    <property type="match status" value="1"/>
</dbReference>
<dbReference type="EMBL" id="CP089983">
    <property type="protein sequence ID" value="WXB07804.1"/>
    <property type="molecule type" value="Genomic_DNA"/>
</dbReference>
<keyword evidence="4 12" id="KW-0347">Helicase</keyword>
<keyword evidence="6" id="KW-0238">DNA-binding</keyword>
<dbReference type="InterPro" id="IPR003593">
    <property type="entry name" value="AAA+_ATPase"/>
</dbReference>
<keyword evidence="7" id="KW-0234">DNA repair</keyword>
<dbReference type="InterPro" id="IPR001650">
    <property type="entry name" value="Helicase_C-like"/>
</dbReference>
<keyword evidence="1" id="KW-0547">Nucleotide-binding</keyword>
<dbReference type="InterPro" id="IPR014001">
    <property type="entry name" value="Helicase_ATP-bd"/>
</dbReference>
<dbReference type="InterPro" id="IPR055368">
    <property type="entry name" value="WH3_Lhr"/>
</dbReference>
<gene>
    <name evidence="12" type="ORF">LVJ94_11235</name>
</gene>
<dbReference type="InterPro" id="IPR052511">
    <property type="entry name" value="ATP-dep_Helicase"/>
</dbReference>
<evidence type="ECO:0000256" key="1">
    <source>
        <dbReference type="ARBA" id="ARBA00022741"/>
    </source>
</evidence>
<dbReference type="SMART" id="SM00487">
    <property type="entry name" value="DEXDc"/>
    <property type="match status" value="1"/>
</dbReference>
<evidence type="ECO:0000256" key="3">
    <source>
        <dbReference type="ARBA" id="ARBA00022801"/>
    </source>
</evidence>
<dbReference type="InterPro" id="IPR013701">
    <property type="entry name" value="Lhr-like_DEAD/DEAH_assoc"/>
</dbReference>
<feature type="region of interest" description="Disordered" evidence="9">
    <location>
        <begin position="1264"/>
        <end position="1319"/>
    </location>
</feature>
<keyword evidence="13" id="KW-1185">Reference proteome</keyword>
<dbReference type="GO" id="GO:0004386">
    <property type="term" value="F:helicase activity"/>
    <property type="evidence" value="ECO:0007669"/>
    <property type="project" value="UniProtKB-KW"/>
</dbReference>
<keyword evidence="8" id="KW-0413">Isomerase</keyword>
<proteinExistence type="predicted"/>
<keyword evidence="2" id="KW-0227">DNA damage</keyword>
<evidence type="ECO:0000256" key="4">
    <source>
        <dbReference type="ARBA" id="ARBA00022806"/>
    </source>
</evidence>
<sequence>MPKRLTTRVHTRDDRETALEPFHEPVRAWFERALGKPTRAQALSWGPIARGESTLLLAPTGSGKTLAAFLWAIDALMWTTPPSPPSSGKQTISRMPTRTPQRGIRVLYISPLKALAVDVQKNLERPLAGVLEEARQRETVVHEPTVVVRTGDTTPAERARMKRHPPDILITTPESLYLMLTSAARTILADVQTVILDEIHQLAPTKRGAHLALSLERLEALRAQSAASREKRAPIQRIGLSATQRPLEEVSRLLGGFSAGEKPRPVTIVDASEPKRIELRVEAPQMGGATAMDGGATRSVWPEVHERLLALIGQHRSTMVFVNSRRLAERLAAALNERAGTEMALAHHGSLALDKRTAIEERLKYGELPAIVATSSLELGIDMGAVDLVVQIEAPPSIASGIQRVGRAGHHVEGISTGVLIPKHRADLLACAAASAAMRAGDVEETFYPRSPLDVLAQQIVAIVSLDTMTAEALYTLVRKAAPFAELPRSAFDGVLDMLSGRYPSDEFAGLRPRLTWDRKSGKLTARTGAQALAVANAGTIPDRGLYGVFLADGEGSGRRVGELDEEMVYELRPGEIFLLGASSWRVEEITTEKVLVSPAAGHPGKMPFWRGDRAGRSRAFGDAIGELTRTVARLEPEAAASRLVKKHGLDEPAAQSCVQYVRDQIDFAGDVPTDRALIIERFVDEVGDFRISILSPFGSRVHAPWATCVIARLRAEHGGEADVIFNDDGIVFRVTGTDEPPPTELFLPPSESVEELVTGALGQSALFAARFRENAARALLLPRRQVGKRTPLWAQRRRARDLLSVASRFPSFPILLETYRECLRDVFDLPGLVDVLRRIETRKMHVATIDTNRPSPFAASLLFMFVGNFMYENDAPVAERRAQALTIDHAQLRELLGDDELRKLLDPELVREHERFLQHLTYPVRHLDGLHDLFLAVGDLTLDEVNARLDPDAAVGKDGPASGSSAAAEWLEELVTTRRVIAVEIAGQKRYAAIEDAPRLRDAVGAVLPRGIAFELLESVGDPVGDLVARYARTHGPFTAEAVAQRFGWGPAVAIVTLERLIAEGRVVQGAFTIGREDTNEFCDAEVLRTLRRKALARLRREVEPVDADALGRFLPAWQGVGRRRRGPEALLAAVAQLEGCPLPASVLESEILPARVEGFRPWDLDALCASGEVTWAGIEASGQSQSDGRIALYLAENEPLLALPSKPCEGKVHARIRDLLTRRGAVFYKDMAREVGGFPGEIKDALWDMVWAGEVTNDTLEPLRSLQNARSSESSRRRPGAIGSMDLQRRGPPGTEGRWSLRSARAASPPPSPTAKRTALARALLERYGVVTREAVQAEHIAGGFSAVYDVFKAMEEAGKIRRGYFVAGQGAAQFALPGADERLRSFRSPEDDPRSFILAATDPANPYGAILPWPSLGLPGLPGQNAEAQRGGPKRTAGAWVVICDGKLLGYLGRGADSLLTFLPAHEPARGSAERALAEALGRLVDSGQRKVLFITTIDGISANTSNLASAFTRAGFRFTGLGFMRRRTLEYDGEEDA</sequence>
<evidence type="ECO:0000256" key="5">
    <source>
        <dbReference type="ARBA" id="ARBA00022840"/>
    </source>
</evidence>
<dbReference type="PROSITE" id="PS51192">
    <property type="entry name" value="HELICASE_ATP_BIND_1"/>
    <property type="match status" value="1"/>
</dbReference>
<dbReference type="RefSeq" id="WP_394837471.1">
    <property type="nucleotide sequence ID" value="NZ_CP089929.1"/>
</dbReference>
<feature type="compositionally biased region" description="Low complexity" evidence="9">
    <location>
        <begin position="1300"/>
        <end position="1309"/>
    </location>
</feature>
<dbReference type="InterPro" id="IPR055367">
    <property type="entry name" value="WH4_Lhr"/>
</dbReference>
<dbReference type="Pfam" id="PF19306">
    <property type="entry name" value="WHD_Lhr"/>
    <property type="match status" value="1"/>
</dbReference>
<dbReference type="Pfam" id="PF00270">
    <property type="entry name" value="DEAD"/>
    <property type="match status" value="1"/>
</dbReference>
<evidence type="ECO:0000256" key="7">
    <source>
        <dbReference type="ARBA" id="ARBA00023204"/>
    </source>
</evidence>
<dbReference type="InterPro" id="IPR055369">
    <property type="entry name" value="WH2_Lhr"/>
</dbReference>
<dbReference type="SUPFAM" id="SSF52540">
    <property type="entry name" value="P-loop containing nucleoside triphosphate hydrolases"/>
    <property type="match status" value="1"/>
</dbReference>
<dbReference type="Proteomes" id="UP001374803">
    <property type="component" value="Chromosome"/>
</dbReference>
<keyword evidence="3" id="KW-0378">Hydrolase</keyword>
<evidence type="ECO:0000313" key="13">
    <source>
        <dbReference type="Proteomes" id="UP001374803"/>
    </source>
</evidence>
<dbReference type="InterPro" id="IPR027417">
    <property type="entry name" value="P-loop_NTPase"/>
</dbReference>
<dbReference type="Pfam" id="PF00271">
    <property type="entry name" value="Helicase_C"/>
    <property type="match status" value="1"/>
</dbReference>
<dbReference type="SMART" id="SM00382">
    <property type="entry name" value="AAA"/>
    <property type="match status" value="1"/>
</dbReference>
<dbReference type="PROSITE" id="PS51194">
    <property type="entry name" value="HELICASE_CTER"/>
    <property type="match status" value="1"/>
</dbReference>
<dbReference type="Pfam" id="PF08494">
    <property type="entry name" value="DEAD_assoc"/>
    <property type="match status" value="1"/>
</dbReference>
<dbReference type="InterPro" id="IPR011545">
    <property type="entry name" value="DEAD/DEAH_box_helicase_dom"/>
</dbReference>
<evidence type="ECO:0000259" key="10">
    <source>
        <dbReference type="PROSITE" id="PS51192"/>
    </source>
</evidence>
<evidence type="ECO:0000313" key="12">
    <source>
        <dbReference type="EMBL" id="WXB07804.1"/>
    </source>
</evidence>
<evidence type="ECO:0000256" key="6">
    <source>
        <dbReference type="ARBA" id="ARBA00023125"/>
    </source>
</evidence>
<dbReference type="Pfam" id="PF23236">
    <property type="entry name" value="WHD_2nd_Lhr"/>
    <property type="match status" value="1"/>
</dbReference>
<organism evidence="12 13">
    <name type="scientific">Pendulispora rubella</name>
    <dbReference type="NCBI Taxonomy" id="2741070"/>
    <lineage>
        <taxon>Bacteria</taxon>
        <taxon>Pseudomonadati</taxon>
        <taxon>Myxococcota</taxon>
        <taxon>Myxococcia</taxon>
        <taxon>Myxococcales</taxon>
        <taxon>Sorangiineae</taxon>
        <taxon>Pendulisporaceae</taxon>
        <taxon>Pendulispora</taxon>
    </lineage>
</organism>
<evidence type="ECO:0000259" key="11">
    <source>
        <dbReference type="PROSITE" id="PS51194"/>
    </source>
</evidence>
<evidence type="ECO:0000256" key="8">
    <source>
        <dbReference type="ARBA" id="ARBA00023235"/>
    </source>
</evidence>
<feature type="domain" description="Helicase C-terminal" evidence="11">
    <location>
        <begin position="303"/>
        <end position="474"/>
    </location>
</feature>
<evidence type="ECO:0000256" key="2">
    <source>
        <dbReference type="ARBA" id="ARBA00022763"/>
    </source>
</evidence>
<keyword evidence="5" id="KW-0067">ATP-binding</keyword>
<dbReference type="SMART" id="SM00490">
    <property type="entry name" value="HELICc"/>
    <property type="match status" value="1"/>
</dbReference>